<dbReference type="AlphaFoldDB" id="A0A835YN62"/>
<dbReference type="NCBIfam" id="TIGR01571">
    <property type="entry name" value="A_thal_Cys_rich"/>
    <property type="match status" value="1"/>
</dbReference>
<gene>
    <name evidence="1" type="ORF">HYH03_001541</name>
</gene>
<sequence>MAYSDSKDGCIDFLLPAKSQQAIKDAWAYLKDKGPIDATEDGSAEWDHSTFSCMDNWKLCLAVCCCPAWGSCIAYRNAEYMTGDSCEVAFVSGMAAGAVCLGPCHMAVVRGNFRRKYGLKGSKCMDFWCGCCCGPLTLCSETNELMSKQGVKVPWLNLEAAGAGGGAKVAPSTKADPAE</sequence>
<dbReference type="Pfam" id="PF04749">
    <property type="entry name" value="PLAC8"/>
    <property type="match status" value="1"/>
</dbReference>
<evidence type="ECO:0000313" key="2">
    <source>
        <dbReference type="Proteomes" id="UP000612055"/>
    </source>
</evidence>
<dbReference type="PANTHER" id="PTHR15907">
    <property type="entry name" value="DUF614 FAMILY PROTEIN-RELATED"/>
    <property type="match status" value="1"/>
</dbReference>
<reference evidence="1" key="1">
    <citation type="journal article" date="2020" name="bioRxiv">
        <title>Comparative genomics of Chlamydomonas.</title>
        <authorList>
            <person name="Craig R.J."/>
            <person name="Hasan A.R."/>
            <person name="Ness R.W."/>
            <person name="Keightley P.D."/>
        </authorList>
    </citation>
    <scope>NUCLEOTIDE SEQUENCE</scope>
    <source>
        <strain evidence="1">CCAP 11/70</strain>
    </source>
</reference>
<name>A0A835YN62_9CHLO</name>
<dbReference type="Proteomes" id="UP000612055">
    <property type="component" value="Unassembled WGS sequence"/>
</dbReference>
<accession>A0A835YN62</accession>
<keyword evidence="2" id="KW-1185">Reference proteome</keyword>
<evidence type="ECO:0000313" key="1">
    <source>
        <dbReference type="EMBL" id="KAG2500779.1"/>
    </source>
</evidence>
<proteinExistence type="predicted"/>
<dbReference type="EMBL" id="JAEHOE010000003">
    <property type="protein sequence ID" value="KAG2500779.1"/>
    <property type="molecule type" value="Genomic_DNA"/>
</dbReference>
<protein>
    <submittedName>
        <fullName evidence="1">Uncharacterized protein</fullName>
    </submittedName>
</protein>
<organism evidence="1 2">
    <name type="scientific">Edaphochlamys debaryana</name>
    <dbReference type="NCBI Taxonomy" id="47281"/>
    <lineage>
        <taxon>Eukaryota</taxon>
        <taxon>Viridiplantae</taxon>
        <taxon>Chlorophyta</taxon>
        <taxon>core chlorophytes</taxon>
        <taxon>Chlorophyceae</taxon>
        <taxon>CS clade</taxon>
        <taxon>Chlamydomonadales</taxon>
        <taxon>Chlamydomonadales incertae sedis</taxon>
        <taxon>Edaphochlamys</taxon>
    </lineage>
</organism>
<dbReference type="OrthoDB" id="1045822at2759"/>
<comment type="caution">
    <text evidence="1">The sequence shown here is derived from an EMBL/GenBank/DDBJ whole genome shotgun (WGS) entry which is preliminary data.</text>
</comment>
<dbReference type="InterPro" id="IPR006461">
    <property type="entry name" value="PLAC_motif_containing"/>
</dbReference>